<dbReference type="Proteomes" id="UP001597171">
    <property type="component" value="Unassembled WGS sequence"/>
</dbReference>
<evidence type="ECO:0000313" key="2">
    <source>
        <dbReference type="EMBL" id="MFD1333656.1"/>
    </source>
</evidence>
<organism evidence="2 3">
    <name type="scientific">Methylopila musalis</name>
    <dbReference type="NCBI Taxonomy" id="1134781"/>
    <lineage>
        <taxon>Bacteria</taxon>
        <taxon>Pseudomonadati</taxon>
        <taxon>Pseudomonadota</taxon>
        <taxon>Alphaproteobacteria</taxon>
        <taxon>Hyphomicrobiales</taxon>
        <taxon>Methylopilaceae</taxon>
        <taxon>Methylopila</taxon>
    </lineage>
</organism>
<sequence length="118" mass="12537">MRIIRSARLGLTAGTSDKVYEVDLVENDALQGEQRYLVNFRYGRRGATLREGSKTPAPVALASALLTFDSVVVSKVNGGYRRADEPDAAPAAFGEASSATAPTGRDAVLLGRLDGLLR</sequence>
<feature type="non-terminal residue" evidence="2">
    <location>
        <position position="118"/>
    </location>
</feature>
<feature type="domain" description="WGR" evidence="1">
    <location>
        <begin position="1"/>
        <end position="93"/>
    </location>
</feature>
<dbReference type="InterPro" id="IPR008893">
    <property type="entry name" value="WGR_domain"/>
</dbReference>
<comment type="caution">
    <text evidence="2">The sequence shown here is derived from an EMBL/GenBank/DDBJ whole genome shotgun (WGS) entry which is preliminary data.</text>
</comment>
<dbReference type="CDD" id="cd07998">
    <property type="entry name" value="WGR_DNA_ligase"/>
    <property type="match status" value="1"/>
</dbReference>
<evidence type="ECO:0000259" key="1">
    <source>
        <dbReference type="PROSITE" id="PS51977"/>
    </source>
</evidence>
<evidence type="ECO:0000313" key="3">
    <source>
        <dbReference type="Proteomes" id="UP001597171"/>
    </source>
</evidence>
<accession>A0ABW3ZBC9</accession>
<dbReference type="EMBL" id="JBHTMX010000287">
    <property type="protein sequence ID" value="MFD1333656.1"/>
    <property type="molecule type" value="Genomic_DNA"/>
</dbReference>
<dbReference type="Gene3D" id="2.20.140.10">
    <property type="entry name" value="WGR domain"/>
    <property type="match status" value="1"/>
</dbReference>
<proteinExistence type="predicted"/>
<keyword evidence="3" id="KW-1185">Reference proteome</keyword>
<gene>
    <name evidence="2" type="ORF">ACFQ4O_16760</name>
</gene>
<reference evidence="3" key="1">
    <citation type="journal article" date="2019" name="Int. J. Syst. Evol. Microbiol.">
        <title>The Global Catalogue of Microorganisms (GCM) 10K type strain sequencing project: providing services to taxonomists for standard genome sequencing and annotation.</title>
        <authorList>
            <consortium name="The Broad Institute Genomics Platform"/>
            <consortium name="The Broad Institute Genome Sequencing Center for Infectious Disease"/>
            <person name="Wu L."/>
            <person name="Ma J."/>
        </authorList>
    </citation>
    <scope>NUCLEOTIDE SEQUENCE [LARGE SCALE GENOMIC DNA]</scope>
    <source>
        <strain evidence="3">CCUG 61696</strain>
    </source>
</reference>
<protein>
    <recommendedName>
        <fullName evidence="1">WGR domain-containing protein</fullName>
    </recommendedName>
</protein>
<name>A0ABW3ZBC9_9HYPH</name>
<dbReference type="PROSITE" id="PS51977">
    <property type="entry name" value="WGR"/>
    <property type="match status" value="1"/>
</dbReference>